<dbReference type="OrthoDB" id="8478628at2"/>
<proteinExistence type="predicted"/>
<dbReference type="Pfam" id="PF07310">
    <property type="entry name" value="PAS_5"/>
    <property type="match status" value="1"/>
</dbReference>
<accession>A0A1H3KVI7</accession>
<dbReference type="EMBL" id="FNPR01000002">
    <property type="protein sequence ID" value="SDY56217.1"/>
    <property type="molecule type" value="Genomic_DNA"/>
</dbReference>
<dbReference type="Proteomes" id="UP000199026">
    <property type="component" value="Unassembled WGS sequence"/>
</dbReference>
<reference evidence="1 2" key="1">
    <citation type="submission" date="2016-10" db="EMBL/GenBank/DDBJ databases">
        <authorList>
            <person name="de Groot N.N."/>
        </authorList>
    </citation>
    <scope>NUCLEOTIDE SEQUENCE [LARGE SCALE GENOMIC DNA]</scope>
    <source>
        <strain evidence="1 2">DSM 24677</strain>
    </source>
</reference>
<sequence>MSELMRSGDVVSMMDRLSQNQFPACALVEAYWHSQKPKNSLPKRSAIDPRGIEDALNYAFILESIGTGVARIRIAGMHLNELTGMEVRGMPISTLIAPPSRDAFGRVLVGLLNGPALMHLSLTAEGQTDTAHQARMLLLPLVDEKGHVNRVLGCLETKGLTRSKPQRFDILEAKKTNIDVLKVVPPTEDHPLLEPATGFKDAATPFVRTSDTVAVKRPSYLRVIKSDD</sequence>
<dbReference type="STRING" id="576131.SAMN05444486_102781"/>
<name>A0A1H3KVI7_9RHOB</name>
<gene>
    <name evidence="1" type="ORF">SAMN05444486_102781</name>
</gene>
<dbReference type="InterPro" id="IPR009922">
    <property type="entry name" value="DUF1457"/>
</dbReference>
<keyword evidence="2" id="KW-1185">Reference proteome</keyword>
<evidence type="ECO:0000313" key="1">
    <source>
        <dbReference type="EMBL" id="SDY56217.1"/>
    </source>
</evidence>
<protein>
    <submittedName>
        <fullName evidence="1">PAS domain-containing protein</fullName>
    </submittedName>
</protein>
<dbReference type="RefSeq" id="WP_089891084.1">
    <property type="nucleotide sequence ID" value="NZ_CALJFH010000015.1"/>
</dbReference>
<evidence type="ECO:0000313" key="2">
    <source>
        <dbReference type="Proteomes" id="UP000199026"/>
    </source>
</evidence>
<dbReference type="GeneID" id="78124841"/>
<dbReference type="AlphaFoldDB" id="A0A1H3KVI7"/>
<organism evidence="1 2">
    <name type="scientific">Lentibacter algarum</name>
    <dbReference type="NCBI Taxonomy" id="576131"/>
    <lineage>
        <taxon>Bacteria</taxon>
        <taxon>Pseudomonadati</taxon>
        <taxon>Pseudomonadota</taxon>
        <taxon>Alphaproteobacteria</taxon>
        <taxon>Rhodobacterales</taxon>
        <taxon>Roseobacteraceae</taxon>
        <taxon>Lentibacter</taxon>
    </lineage>
</organism>